<proteinExistence type="predicted"/>
<reference evidence="1 2" key="1">
    <citation type="journal article" date="2008" name="Proc. Natl. Acad. Sci. U.S.A.">
        <title>Niche adaptation and genome expansion in the chlorophyll d-producing cyanobacterium Acaryochloris marina.</title>
        <authorList>
            <person name="Swingley W.D."/>
            <person name="Chen M."/>
            <person name="Cheung P.C."/>
            <person name="Conrad A.L."/>
            <person name="Dejesa L.C."/>
            <person name="Hao J."/>
            <person name="Honchak B.M."/>
            <person name="Karbach L.E."/>
            <person name="Kurdoglu A."/>
            <person name="Lahiri S."/>
            <person name="Mastrian S.D."/>
            <person name="Miyashita H."/>
            <person name="Page L."/>
            <person name="Ramakrishna P."/>
            <person name="Satoh S."/>
            <person name="Sattley W.M."/>
            <person name="Shimada Y."/>
            <person name="Taylor H.L."/>
            <person name="Tomo T."/>
            <person name="Tsuchiya T."/>
            <person name="Wang Z.T."/>
            <person name="Raymond J."/>
            <person name="Mimuro M."/>
            <person name="Blankenship R.E."/>
            <person name="Touchman J.W."/>
        </authorList>
    </citation>
    <scope>NUCLEOTIDE SEQUENCE [LARGE SCALE GENOMIC DNA]</scope>
    <source>
        <strain evidence="2">MBIC 11017</strain>
    </source>
</reference>
<name>B0C129_ACAM1</name>
<protein>
    <submittedName>
        <fullName evidence="1">Uncharacterized protein</fullName>
    </submittedName>
</protein>
<organism evidence="1 2">
    <name type="scientific">Acaryochloris marina (strain MBIC 11017)</name>
    <dbReference type="NCBI Taxonomy" id="329726"/>
    <lineage>
        <taxon>Bacteria</taxon>
        <taxon>Bacillati</taxon>
        <taxon>Cyanobacteriota</taxon>
        <taxon>Cyanophyceae</taxon>
        <taxon>Acaryochloridales</taxon>
        <taxon>Acaryochloridaceae</taxon>
        <taxon>Acaryochloris</taxon>
    </lineage>
</organism>
<dbReference type="Proteomes" id="UP000000268">
    <property type="component" value="Chromosome"/>
</dbReference>
<dbReference type="KEGG" id="amr:AM1_3433"/>
<dbReference type="AlphaFoldDB" id="B0C129"/>
<evidence type="ECO:0000313" key="1">
    <source>
        <dbReference type="EMBL" id="ABW28427.1"/>
    </source>
</evidence>
<dbReference type="EMBL" id="CP000828">
    <property type="protein sequence ID" value="ABW28427.1"/>
    <property type="molecule type" value="Genomic_DNA"/>
</dbReference>
<sequence>MSLHVAYKCNQCDFQFLGGHGVVGLSTHRVIETRSVCIGCFSLLPIYSEDLNYPKLGKLCFLHSQSLPSKHPVFDKAKQKAWQRRIKRAKKPFKKKLKLALIQVKNAEIWNLMLSEVISGTAISVMEEEGMIQLDLTQIYCPICNHMGTIKLNFASNCICPKCHQGSITCTV</sequence>
<evidence type="ECO:0000313" key="2">
    <source>
        <dbReference type="Proteomes" id="UP000000268"/>
    </source>
</evidence>
<keyword evidence="2" id="KW-1185">Reference proteome</keyword>
<gene>
    <name evidence="1" type="ordered locus">AM1_3433</name>
</gene>
<accession>B0C129</accession>
<dbReference type="HOGENOM" id="CLU_1551909_0_0_3"/>